<gene>
    <name evidence="2" type="ORF">C7391_0976</name>
</gene>
<feature type="transmembrane region" description="Helical" evidence="1">
    <location>
        <begin position="153"/>
        <end position="179"/>
    </location>
</feature>
<evidence type="ECO:0000313" key="2">
    <source>
        <dbReference type="EMBL" id="TDQ68780.1"/>
    </source>
</evidence>
<evidence type="ECO:0000313" key="3">
    <source>
        <dbReference type="Proteomes" id="UP000294855"/>
    </source>
</evidence>
<name>A0A484F617_9EURY</name>
<dbReference type="OrthoDB" id="147905at2157"/>
<sequence length="249" mass="27349">MEFGLLVEGIKKAFHSYIDNIVAYVVAIILFFIITGIVYAIGFAGGIAAVYEAFVNMEFGVALLITVIAALIGFLILSPLMYSTYYMAIKGTRGEKVKIGDLFYGFKSGKAFTRSLIYVLVYTIVVTVVSFVVVVVSDFIGGIIGIVDLSTGVLVAGILTFLLMLLVEIFFFYTIYIYVMTPGEGFFYALKESVNIGKDNIVMVILTIIISWILSILIITIPLGYIFGAYMLKELKPTIKDESGMEAVV</sequence>
<keyword evidence="1" id="KW-0812">Transmembrane</keyword>
<proteinExistence type="predicted"/>
<feature type="transmembrane region" description="Helical" evidence="1">
    <location>
        <begin position="116"/>
        <end position="147"/>
    </location>
</feature>
<protein>
    <submittedName>
        <fullName evidence="2">Uncharacterized protein</fullName>
    </submittedName>
</protein>
<comment type="caution">
    <text evidence="2">The sequence shown here is derived from an EMBL/GenBank/DDBJ whole genome shotgun (WGS) entry which is preliminary data.</text>
</comment>
<accession>A0A484F617</accession>
<dbReference type="Proteomes" id="UP000294855">
    <property type="component" value="Unassembled WGS sequence"/>
</dbReference>
<keyword evidence="1" id="KW-1133">Transmembrane helix</keyword>
<dbReference type="AlphaFoldDB" id="A0A484F617"/>
<feature type="transmembrane region" description="Helical" evidence="1">
    <location>
        <begin position="59"/>
        <end position="82"/>
    </location>
</feature>
<dbReference type="EMBL" id="SNYS01000008">
    <property type="protein sequence ID" value="TDQ68780.1"/>
    <property type="molecule type" value="Genomic_DNA"/>
</dbReference>
<evidence type="ECO:0000256" key="1">
    <source>
        <dbReference type="SAM" id="Phobius"/>
    </source>
</evidence>
<keyword evidence="3" id="KW-1185">Reference proteome</keyword>
<feature type="transmembrane region" description="Helical" evidence="1">
    <location>
        <begin position="200"/>
        <end position="227"/>
    </location>
</feature>
<reference evidence="2 3" key="1">
    <citation type="submission" date="2019-03" db="EMBL/GenBank/DDBJ databases">
        <title>Genomic Encyclopedia of Type Strains, Phase IV (KMG-IV): sequencing the most valuable type-strain genomes for metagenomic binning, comparative biology and taxonomic classification.</title>
        <authorList>
            <person name="Goeker M."/>
        </authorList>
    </citation>
    <scope>NUCLEOTIDE SEQUENCE [LARGE SCALE GENOMIC DNA]</scope>
    <source>
        <strain evidence="2 3">DSM 13328</strain>
    </source>
</reference>
<organism evidence="2 3">
    <name type="scientific">Methanimicrococcus blatticola</name>
    <dbReference type="NCBI Taxonomy" id="91560"/>
    <lineage>
        <taxon>Archaea</taxon>
        <taxon>Methanobacteriati</taxon>
        <taxon>Methanobacteriota</taxon>
        <taxon>Stenosarchaea group</taxon>
        <taxon>Methanomicrobia</taxon>
        <taxon>Methanosarcinales</taxon>
        <taxon>Methanosarcinaceae</taxon>
        <taxon>Methanimicrococcus</taxon>
    </lineage>
</organism>
<dbReference type="RefSeq" id="WP_133517429.1">
    <property type="nucleotide sequence ID" value="NZ_JAHDUW010000003.1"/>
</dbReference>
<feature type="transmembrane region" description="Helical" evidence="1">
    <location>
        <begin position="21"/>
        <end position="47"/>
    </location>
</feature>
<keyword evidence="1" id="KW-0472">Membrane</keyword>